<keyword evidence="1" id="KW-1133">Transmembrane helix</keyword>
<sequence length="271" mass="29820">MLTVSLAFAAWYGRHHGKQYALGAGIAISMLAGTWFEIEVFNTPINVTMATAIVLLIVYCTHSWREIFNAINLLDVLITALFLWHIVVDVYYGGNPFAVAAQAYGQWMLPYASGRYAFVHAGSLEKLSPVFVLVAAIISIGAIFESVSGTNVWEWLLTEMDDKVNRPSGLRYDWLYRAAGPVRHPIFLGIALLSLLPFVVDLCTRAEAHGSERAIGGGGLSCGSARSFRNDFKRSNTLPAPCSLPGLRMVFPLREMGVGRGRDQWTDVECS</sequence>
<dbReference type="EMBL" id="SJPM01000019">
    <property type="protein sequence ID" value="TWT89270.1"/>
    <property type="molecule type" value="Genomic_DNA"/>
</dbReference>
<dbReference type="AlphaFoldDB" id="A0A5C5ZPW0"/>
<comment type="caution">
    <text evidence="2">The sequence shown here is derived from an EMBL/GenBank/DDBJ whole genome shotgun (WGS) entry which is preliminary data.</text>
</comment>
<keyword evidence="3" id="KW-1185">Reference proteome</keyword>
<keyword evidence="1" id="KW-0812">Transmembrane</keyword>
<evidence type="ECO:0000313" key="3">
    <source>
        <dbReference type="Proteomes" id="UP000316213"/>
    </source>
</evidence>
<proteinExistence type="predicted"/>
<accession>A0A5C5ZPW0</accession>
<feature type="transmembrane region" description="Helical" evidence="1">
    <location>
        <begin position="130"/>
        <end position="153"/>
    </location>
</feature>
<keyword evidence="1" id="KW-0472">Membrane</keyword>
<feature type="transmembrane region" description="Helical" evidence="1">
    <location>
        <begin position="73"/>
        <end position="92"/>
    </location>
</feature>
<organism evidence="2 3">
    <name type="scientific">Neorhodopirellula pilleata</name>
    <dbReference type="NCBI Taxonomy" id="2714738"/>
    <lineage>
        <taxon>Bacteria</taxon>
        <taxon>Pseudomonadati</taxon>
        <taxon>Planctomycetota</taxon>
        <taxon>Planctomycetia</taxon>
        <taxon>Pirellulales</taxon>
        <taxon>Pirellulaceae</taxon>
        <taxon>Neorhodopirellula</taxon>
    </lineage>
</organism>
<feature type="transmembrane region" description="Helical" evidence="1">
    <location>
        <begin position="44"/>
        <end position="61"/>
    </location>
</feature>
<feature type="transmembrane region" description="Helical" evidence="1">
    <location>
        <begin position="20"/>
        <end position="38"/>
    </location>
</feature>
<evidence type="ECO:0000313" key="2">
    <source>
        <dbReference type="EMBL" id="TWT89270.1"/>
    </source>
</evidence>
<reference evidence="2 3" key="1">
    <citation type="submission" date="2019-02" db="EMBL/GenBank/DDBJ databases">
        <title>Deep-cultivation of Planctomycetes and their phenomic and genomic characterization uncovers novel biology.</title>
        <authorList>
            <person name="Wiegand S."/>
            <person name="Jogler M."/>
            <person name="Boedeker C."/>
            <person name="Pinto D."/>
            <person name="Vollmers J."/>
            <person name="Rivas-Marin E."/>
            <person name="Kohn T."/>
            <person name="Peeters S.H."/>
            <person name="Heuer A."/>
            <person name="Rast P."/>
            <person name="Oberbeckmann S."/>
            <person name="Bunk B."/>
            <person name="Jeske O."/>
            <person name="Meyerdierks A."/>
            <person name="Storesund J.E."/>
            <person name="Kallscheuer N."/>
            <person name="Luecker S."/>
            <person name="Lage O.M."/>
            <person name="Pohl T."/>
            <person name="Merkel B.J."/>
            <person name="Hornburger P."/>
            <person name="Mueller R.-W."/>
            <person name="Bruemmer F."/>
            <person name="Labrenz M."/>
            <person name="Spormann A.M."/>
            <person name="Op Den Camp H."/>
            <person name="Overmann J."/>
            <person name="Amann R."/>
            <person name="Jetten M.S.M."/>
            <person name="Mascher T."/>
            <person name="Medema M.H."/>
            <person name="Devos D.P."/>
            <person name="Kaster A.-K."/>
            <person name="Ovreas L."/>
            <person name="Rohde M."/>
            <person name="Galperin M.Y."/>
            <person name="Jogler C."/>
        </authorList>
    </citation>
    <scope>NUCLEOTIDE SEQUENCE [LARGE SCALE GENOMIC DNA]</scope>
    <source>
        <strain evidence="2 3">Pla100</strain>
    </source>
</reference>
<protein>
    <submittedName>
        <fullName evidence="2">Uncharacterized protein</fullName>
    </submittedName>
</protein>
<evidence type="ECO:0000256" key="1">
    <source>
        <dbReference type="SAM" id="Phobius"/>
    </source>
</evidence>
<dbReference type="Proteomes" id="UP000316213">
    <property type="component" value="Unassembled WGS sequence"/>
</dbReference>
<name>A0A5C5ZPW0_9BACT</name>
<gene>
    <name evidence="2" type="ORF">Pla100_55870</name>
</gene>